<evidence type="ECO:0000256" key="6">
    <source>
        <dbReference type="ARBA" id="ARBA00023014"/>
    </source>
</evidence>
<dbReference type="EMBL" id="MWQY01000026">
    <property type="protein sequence ID" value="ORC31180.1"/>
    <property type="molecule type" value="Genomic_DNA"/>
</dbReference>
<keyword evidence="4" id="KW-0479">Metal-binding</keyword>
<reference evidence="8 9" key="1">
    <citation type="submission" date="2017-03" db="EMBL/GenBank/DDBJ databases">
        <title>Draft Genome sequence of Marispirochaeta sp. strain JC444.</title>
        <authorList>
            <person name="Shivani Y."/>
            <person name="Subhash Y."/>
            <person name="Sasikala C."/>
            <person name="Ramana C."/>
        </authorList>
    </citation>
    <scope>NUCLEOTIDE SEQUENCE [LARGE SCALE GENOMIC DNA]</scope>
    <source>
        <strain evidence="8 9">JC444</strain>
    </source>
</reference>
<dbReference type="SFLD" id="SFLDS00029">
    <property type="entry name" value="Radical_SAM"/>
    <property type="match status" value="1"/>
</dbReference>
<dbReference type="GO" id="GO:0044272">
    <property type="term" value="P:sulfur compound biosynthetic process"/>
    <property type="evidence" value="ECO:0007669"/>
    <property type="project" value="UniProtKB-ARBA"/>
</dbReference>
<dbReference type="NCBIfam" id="TIGR03955">
    <property type="entry name" value="rSAM_HydG"/>
    <property type="match status" value="1"/>
</dbReference>
<evidence type="ECO:0000256" key="2">
    <source>
        <dbReference type="ARBA" id="ARBA00022485"/>
    </source>
</evidence>
<dbReference type="Pfam" id="PF04055">
    <property type="entry name" value="Radical_SAM"/>
    <property type="match status" value="1"/>
</dbReference>
<dbReference type="InterPro" id="IPR007197">
    <property type="entry name" value="rSAM"/>
</dbReference>
<accession>A0A1Y1RUV2</accession>
<evidence type="ECO:0000256" key="4">
    <source>
        <dbReference type="ARBA" id="ARBA00022723"/>
    </source>
</evidence>
<dbReference type="GO" id="GO:0051539">
    <property type="term" value="F:4 iron, 4 sulfur cluster binding"/>
    <property type="evidence" value="ECO:0007669"/>
    <property type="project" value="UniProtKB-KW"/>
</dbReference>
<dbReference type="PANTHER" id="PTHR43583:SF2">
    <property type="entry name" value="THIAZOLE BIOSYNTHESIS PROTEIN"/>
    <property type="match status" value="1"/>
</dbReference>
<dbReference type="InterPro" id="IPR013785">
    <property type="entry name" value="Aldolase_TIM"/>
</dbReference>
<dbReference type="CDD" id="cd01335">
    <property type="entry name" value="Radical_SAM"/>
    <property type="match status" value="1"/>
</dbReference>
<dbReference type="SFLD" id="SFLDG01060">
    <property type="entry name" value="BATS_domain_containing"/>
    <property type="match status" value="1"/>
</dbReference>
<dbReference type="AlphaFoldDB" id="A0A1Y1RUV2"/>
<dbReference type="SFLD" id="SFLDG01081">
    <property type="entry name" value="cleavage_of_the_Ca-Cb_bond_in"/>
    <property type="match status" value="1"/>
</dbReference>
<dbReference type="GO" id="GO:0003824">
    <property type="term" value="F:catalytic activity"/>
    <property type="evidence" value="ECO:0007669"/>
    <property type="project" value="InterPro"/>
</dbReference>
<dbReference type="Gene3D" id="3.20.20.70">
    <property type="entry name" value="Aldolase class I"/>
    <property type="match status" value="1"/>
</dbReference>
<feature type="domain" description="Radical SAM core" evidence="7">
    <location>
        <begin position="80"/>
        <end position="314"/>
    </location>
</feature>
<name>A0A1Y1RUV2_9SPIO</name>
<dbReference type="Pfam" id="PF06968">
    <property type="entry name" value="BATS"/>
    <property type="match status" value="1"/>
</dbReference>
<evidence type="ECO:0000256" key="5">
    <source>
        <dbReference type="ARBA" id="ARBA00023004"/>
    </source>
</evidence>
<organism evidence="8 9">
    <name type="scientific">Marispirochaeta aestuarii</name>
    <dbReference type="NCBI Taxonomy" id="1963862"/>
    <lineage>
        <taxon>Bacteria</taxon>
        <taxon>Pseudomonadati</taxon>
        <taxon>Spirochaetota</taxon>
        <taxon>Spirochaetia</taxon>
        <taxon>Spirochaetales</taxon>
        <taxon>Spirochaetaceae</taxon>
        <taxon>Marispirochaeta</taxon>
    </lineage>
</organism>
<sequence length="474" mass="53062">MGRTIVTKLKTKPDFIDRKKLEHLGSLNEPDEGRRQEIISKARELKGLDLDEAAELLACSSPEAVQDLLSAAAFVKQEIYGPRMVLFAPLYAGNKCCNDCLYCGFRRSNTELTRVTLTREAIAAETLELLRQGHKRLLLLTGEAAEYTMDYTLMALETMYSVRDRKGSSIRRINVELAPMSVDNFRRLKEGKIGTYTCFQETYDPDLYRQYHPAGPKADYHWRLEVMDRAMEAGIDDVGLGVLFGLADYRKEVLSMLMHAAHLEERFGCGPHTVSVPRLEPALGAPVSESVPYPVSDLDFKKLVAVLRLTLPYTGIILSTRESAQLRSELFRYGVSQVSAGSRTNPGGYGEEQTREEEFSHSQFSLGDHRSLAEVVDNLADYGLVPSFCTGCYRMGRTGSDFMDLAKPGLIRQFCLPNGLATFAEYLEDYAPEELKKKGLTLIERIAADQQESIASMIRENSARVAGGERDIYV</sequence>
<keyword evidence="9" id="KW-1185">Reference proteome</keyword>
<dbReference type="GO" id="GO:0042364">
    <property type="term" value="P:water-soluble vitamin biosynthetic process"/>
    <property type="evidence" value="ECO:0007669"/>
    <property type="project" value="UniProtKB-ARBA"/>
</dbReference>
<comment type="caution">
    <text evidence="8">The sequence shown here is derived from an EMBL/GenBank/DDBJ whole genome shotgun (WGS) entry which is preliminary data.</text>
</comment>
<dbReference type="InterPro" id="IPR058240">
    <property type="entry name" value="rSAM_sf"/>
</dbReference>
<evidence type="ECO:0000313" key="9">
    <source>
        <dbReference type="Proteomes" id="UP000192343"/>
    </source>
</evidence>
<keyword evidence="2" id="KW-0004">4Fe-4S</keyword>
<dbReference type="PROSITE" id="PS51918">
    <property type="entry name" value="RADICAL_SAM"/>
    <property type="match status" value="1"/>
</dbReference>
<evidence type="ECO:0000256" key="1">
    <source>
        <dbReference type="ARBA" id="ARBA00001966"/>
    </source>
</evidence>
<comment type="cofactor">
    <cofactor evidence="1">
        <name>[4Fe-4S] cluster</name>
        <dbReference type="ChEBI" id="CHEBI:49883"/>
    </cofactor>
</comment>
<keyword evidence="5" id="KW-0408">Iron</keyword>
<keyword evidence="3" id="KW-0949">S-adenosyl-L-methionine</keyword>
<evidence type="ECO:0000259" key="7">
    <source>
        <dbReference type="PROSITE" id="PS51918"/>
    </source>
</evidence>
<dbReference type="InterPro" id="IPR010722">
    <property type="entry name" value="BATS_dom"/>
</dbReference>
<dbReference type="GO" id="GO:0046872">
    <property type="term" value="F:metal ion binding"/>
    <property type="evidence" value="ECO:0007669"/>
    <property type="project" value="UniProtKB-KW"/>
</dbReference>
<evidence type="ECO:0000256" key="3">
    <source>
        <dbReference type="ARBA" id="ARBA00022691"/>
    </source>
</evidence>
<dbReference type="SMART" id="SM00876">
    <property type="entry name" value="BATS"/>
    <property type="match status" value="1"/>
</dbReference>
<dbReference type="PANTHER" id="PTHR43583">
    <property type="entry name" value="2-IMINOACETATE SYNTHASE"/>
    <property type="match status" value="1"/>
</dbReference>
<dbReference type="InterPro" id="IPR034428">
    <property type="entry name" value="ThiH/NoCL/HydG-like"/>
</dbReference>
<protein>
    <submittedName>
        <fullName evidence="8">[FeFe] hydrogenase H-cluster radical SAM maturase HydG</fullName>
    </submittedName>
</protein>
<gene>
    <name evidence="8" type="ORF">B4O97_17360</name>
</gene>
<dbReference type="SFLD" id="SFLDF00319">
    <property type="entry name" value="Fe_hydrogenase_maturase_(HydG"/>
    <property type="match status" value="1"/>
</dbReference>
<dbReference type="Proteomes" id="UP000192343">
    <property type="component" value="Unassembled WGS sequence"/>
</dbReference>
<dbReference type="InterPro" id="IPR024007">
    <property type="entry name" value="FeFe-hyd_mat_HydG"/>
</dbReference>
<dbReference type="SUPFAM" id="SSF102114">
    <property type="entry name" value="Radical SAM enzymes"/>
    <property type="match status" value="1"/>
</dbReference>
<dbReference type="STRING" id="1963862.B4O97_17360"/>
<keyword evidence="6" id="KW-0411">Iron-sulfur</keyword>
<evidence type="ECO:0000313" key="8">
    <source>
        <dbReference type="EMBL" id="ORC31180.1"/>
    </source>
</evidence>
<proteinExistence type="predicted"/>